<organism evidence="2">
    <name type="scientific">Lepeophtheirus salmonis</name>
    <name type="common">Salmon louse</name>
    <name type="synonym">Caligus salmonis</name>
    <dbReference type="NCBI Taxonomy" id="72036"/>
    <lineage>
        <taxon>Eukaryota</taxon>
        <taxon>Metazoa</taxon>
        <taxon>Ecdysozoa</taxon>
        <taxon>Arthropoda</taxon>
        <taxon>Crustacea</taxon>
        <taxon>Multicrustacea</taxon>
        <taxon>Hexanauplia</taxon>
        <taxon>Copepoda</taxon>
        <taxon>Siphonostomatoida</taxon>
        <taxon>Caligidae</taxon>
        <taxon>Lepeophtheirus</taxon>
    </lineage>
</organism>
<evidence type="ECO:0000256" key="1">
    <source>
        <dbReference type="SAM" id="MobiDB-lite"/>
    </source>
</evidence>
<dbReference type="EMBL" id="HACA01007294">
    <property type="protein sequence ID" value="CDW24655.1"/>
    <property type="molecule type" value="Transcribed_RNA"/>
</dbReference>
<proteinExistence type="predicted"/>
<evidence type="ECO:0000313" key="2">
    <source>
        <dbReference type="EMBL" id="CDW24655.1"/>
    </source>
</evidence>
<dbReference type="AlphaFoldDB" id="A0A0K2TFL7"/>
<name>A0A0K2TFL7_LEPSM</name>
<accession>A0A0K2TFL7</accession>
<sequence length="35" mass="4176">MLFRIALHNRRSSPHFRHNTSSTPKVNRRTIVPFT</sequence>
<reference evidence="2" key="1">
    <citation type="submission" date="2014-05" db="EMBL/GenBank/DDBJ databases">
        <authorList>
            <person name="Chronopoulou M."/>
        </authorList>
    </citation>
    <scope>NUCLEOTIDE SEQUENCE</scope>
    <source>
        <tissue evidence="2">Whole organism</tissue>
    </source>
</reference>
<protein>
    <submittedName>
        <fullName evidence="2">Uncharacterized protein</fullName>
    </submittedName>
</protein>
<feature type="region of interest" description="Disordered" evidence="1">
    <location>
        <begin position="12"/>
        <end position="35"/>
    </location>
</feature>